<feature type="binding site" evidence="11">
    <location>
        <position position="163"/>
    </location>
    <ligand>
        <name>ATP</name>
        <dbReference type="ChEBI" id="CHEBI:30616"/>
    </ligand>
</feature>
<evidence type="ECO:0000256" key="5">
    <source>
        <dbReference type="ARBA" id="ARBA00022723"/>
    </source>
</evidence>
<evidence type="ECO:0000256" key="2">
    <source>
        <dbReference type="ARBA" id="ARBA00001946"/>
    </source>
</evidence>
<protein>
    <recommendedName>
        <fullName evidence="11">Hydroxyethylthiazole kinase</fullName>
        <ecNumber evidence="11">2.7.1.50</ecNumber>
    </recommendedName>
    <alternativeName>
        <fullName evidence="11">4-methyl-5-beta-hydroxyethylthiazole kinase</fullName>
        <shortName evidence="11">TH kinase</shortName>
        <shortName evidence="11">Thz kinase</shortName>
    </alternativeName>
</protein>
<dbReference type="EMBL" id="DOLB01000134">
    <property type="protein sequence ID" value="HBT49915.1"/>
    <property type="molecule type" value="Genomic_DNA"/>
</dbReference>
<comment type="function">
    <text evidence="11">Catalyzes the phosphorylation of the hydroxyl group of 4-methyl-5-beta-hydroxyethylthiazole (THZ).</text>
</comment>
<evidence type="ECO:0000313" key="12">
    <source>
        <dbReference type="EMBL" id="HBT49915.1"/>
    </source>
</evidence>
<evidence type="ECO:0000256" key="6">
    <source>
        <dbReference type="ARBA" id="ARBA00022741"/>
    </source>
</evidence>
<dbReference type="GO" id="GO:0000287">
    <property type="term" value="F:magnesium ion binding"/>
    <property type="evidence" value="ECO:0007669"/>
    <property type="project" value="UniProtKB-UniRule"/>
</dbReference>
<evidence type="ECO:0000256" key="9">
    <source>
        <dbReference type="ARBA" id="ARBA00022842"/>
    </source>
</evidence>
<dbReference type="GO" id="GO:0008902">
    <property type="term" value="F:hydroxymethylpyrimidine kinase activity"/>
    <property type="evidence" value="ECO:0007669"/>
    <property type="project" value="TreeGrafter"/>
</dbReference>
<evidence type="ECO:0000256" key="4">
    <source>
        <dbReference type="ARBA" id="ARBA00022679"/>
    </source>
</evidence>
<dbReference type="GO" id="GO:0005524">
    <property type="term" value="F:ATP binding"/>
    <property type="evidence" value="ECO:0007669"/>
    <property type="project" value="UniProtKB-UniRule"/>
</dbReference>
<dbReference type="UniPathway" id="UPA00060">
    <property type="reaction ID" value="UER00139"/>
</dbReference>
<evidence type="ECO:0000313" key="13">
    <source>
        <dbReference type="Proteomes" id="UP000264445"/>
    </source>
</evidence>
<keyword evidence="4 11" id="KW-0808">Transferase</keyword>
<sequence>MGSELLKLLRDKKPLIHHITNVVTVNDCANVTLAIGALPVMAYAPEEVEEMVKNANALVLNIGTLSVEEVNTMIKAGKAANQYGVPVILDPVGAGATSLRTKSAKRIIEEVRVSVIKGNSAEISTLSGRTGKIRGVEAVEEEEDISDIAYDLAVKCGCVVAVSGKVDVITDGKKIAYVKNGHPMMGTITGTGCMLTSVVASFCAVAEDYFDGTLEAFVAFGIAGEKAAQNPQVEGPGSFKVTFFDEIYNLSPRVLASERKIDLIVKG</sequence>
<evidence type="ECO:0000256" key="8">
    <source>
        <dbReference type="ARBA" id="ARBA00022840"/>
    </source>
</evidence>
<comment type="catalytic activity">
    <reaction evidence="1 11">
        <text>5-(2-hydroxyethyl)-4-methylthiazole + ATP = 4-methyl-5-(2-phosphooxyethyl)-thiazole + ADP + H(+)</text>
        <dbReference type="Rhea" id="RHEA:24212"/>
        <dbReference type="ChEBI" id="CHEBI:15378"/>
        <dbReference type="ChEBI" id="CHEBI:17957"/>
        <dbReference type="ChEBI" id="CHEBI:30616"/>
        <dbReference type="ChEBI" id="CHEBI:58296"/>
        <dbReference type="ChEBI" id="CHEBI:456216"/>
        <dbReference type="EC" id="2.7.1.50"/>
    </reaction>
</comment>
<dbReference type="GO" id="GO:0008972">
    <property type="term" value="F:phosphomethylpyrimidine kinase activity"/>
    <property type="evidence" value="ECO:0007669"/>
    <property type="project" value="TreeGrafter"/>
</dbReference>
<keyword evidence="5 11" id="KW-0479">Metal-binding</keyword>
<proteinExistence type="inferred from homology"/>
<keyword evidence="9 11" id="KW-0460">Magnesium</keyword>
<dbReference type="PANTHER" id="PTHR20858:SF17">
    <property type="entry name" value="HYDROXYMETHYLPYRIMIDINE_PHOSPHOMETHYLPYRIMIDINE KINASE THI20-RELATED"/>
    <property type="match status" value="1"/>
</dbReference>
<evidence type="ECO:0000256" key="11">
    <source>
        <dbReference type="HAMAP-Rule" id="MF_00228"/>
    </source>
</evidence>
<comment type="pathway">
    <text evidence="3 11">Cofactor biosynthesis; thiamine diphosphate biosynthesis; 4-methyl-5-(2-phosphoethyl)-thiazole from 5-(2-hydroxyethyl)-4-methylthiazole: step 1/1.</text>
</comment>
<dbReference type="EC" id="2.7.1.50" evidence="11"/>
<evidence type="ECO:0000256" key="7">
    <source>
        <dbReference type="ARBA" id="ARBA00022777"/>
    </source>
</evidence>
<comment type="cofactor">
    <cofactor evidence="2 11">
        <name>Mg(2+)</name>
        <dbReference type="ChEBI" id="CHEBI:18420"/>
    </cofactor>
</comment>
<dbReference type="GO" id="GO:0005829">
    <property type="term" value="C:cytosol"/>
    <property type="evidence" value="ECO:0007669"/>
    <property type="project" value="TreeGrafter"/>
</dbReference>
<evidence type="ECO:0000256" key="1">
    <source>
        <dbReference type="ARBA" id="ARBA00001771"/>
    </source>
</evidence>
<keyword evidence="6 11" id="KW-0547">Nucleotide-binding</keyword>
<organism evidence="12 13">
    <name type="scientific">Caldanaerobacter subterraneus</name>
    <dbReference type="NCBI Taxonomy" id="911092"/>
    <lineage>
        <taxon>Bacteria</taxon>
        <taxon>Bacillati</taxon>
        <taxon>Bacillota</taxon>
        <taxon>Clostridia</taxon>
        <taxon>Thermoanaerobacterales</taxon>
        <taxon>Thermoanaerobacteraceae</taxon>
        <taxon>Caldanaerobacter</taxon>
    </lineage>
</organism>
<dbReference type="HAMAP" id="MF_00228">
    <property type="entry name" value="Thz_kinase"/>
    <property type="match status" value="1"/>
</dbReference>
<dbReference type="GO" id="GO:0009229">
    <property type="term" value="P:thiamine diphosphate biosynthetic process"/>
    <property type="evidence" value="ECO:0007669"/>
    <property type="project" value="UniProtKB-UniRule"/>
</dbReference>
<keyword evidence="7 11" id="KW-0418">Kinase</keyword>
<dbReference type="RefSeq" id="WP_278429348.1">
    <property type="nucleotide sequence ID" value="NZ_DOLB01000134.1"/>
</dbReference>
<dbReference type="Proteomes" id="UP000264445">
    <property type="component" value="Unassembled WGS sequence"/>
</dbReference>
<dbReference type="PANTHER" id="PTHR20858">
    <property type="entry name" value="PHOSPHOMETHYLPYRIMIDINE KINASE"/>
    <property type="match status" value="1"/>
</dbReference>
<dbReference type="NCBIfam" id="NF006830">
    <property type="entry name" value="PRK09355.1"/>
    <property type="match status" value="1"/>
</dbReference>
<dbReference type="PRINTS" id="PR01099">
    <property type="entry name" value="HYETHTZKNASE"/>
</dbReference>
<comment type="similarity">
    <text evidence="11">Belongs to the Thz kinase family.</text>
</comment>
<feature type="binding site" evidence="11">
    <location>
        <position position="41"/>
    </location>
    <ligand>
        <name>substrate</name>
    </ligand>
</feature>
<keyword evidence="10 11" id="KW-0784">Thiamine biosynthesis</keyword>
<reference evidence="12 13" key="1">
    <citation type="journal article" date="2018" name="Nat. Biotechnol.">
        <title>A standardized bacterial taxonomy based on genome phylogeny substantially revises the tree of life.</title>
        <authorList>
            <person name="Parks D.H."/>
            <person name="Chuvochina M."/>
            <person name="Waite D.W."/>
            <person name="Rinke C."/>
            <person name="Skarshewski A."/>
            <person name="Chaumeil P.A."/>
            <person name="Hugenholtz P."/>
        </authorList>
    </citation>
    <scope>NUCLEOTIDE SEQUENCE [LARGE SCALE GENOMIC DNA]</scope>
    <source>
        <strain evidence="12">UBA12544</strain>
    </source>
</reference>
<dbReference type="CDD" id="cd01170">
    <property type="entry name" value="THZ_kinase"/>
    <property type="match status" value="1"/>
</dbReference>
<feature type="binding site" evidence="11">
    <location>
        <position position="190"/>
    </location>
    <ligand>
        <name>substrate</name>
    </ligand>
</feature>
<dbReference type="Pfam" id="PF02110">
    <property type="entry name" value="HK"/>
    <property type="match status" value="1"/>
</dbReference>
<name>A0A117KVA1_9THEO</name>
<dbReference type="InterPro" id="IPR029056">
    <property type="entry name" value="Ribokinase-like"/>
</dbReference>
<dbReference type="InterPro" id="IPR000417">
    <property type="entry name" value="Hyethyz_kinase"/>
</dbReference>
<dbReference type="SUPFAM" id="SSF53613">
    <property type="entry name" value="Ribokinase-like"/>
    <property type="match status" value="1"/>
</dbReference>
<keyword evidence="8 11" id="KW-0067">ATP-binding</keyword>
<gene>
    <name evidence="11" type="primary">thiM</name>
    <name evidence="12" type="ORF">DEA61_08925</name>
</gene>
<feature type="binding site" evidence="11">
    <location>
        <position position="117"/>
    </location>
    <ligand>
        <name>ATP</name>
        <dbReference type="ChEBI" id="CHEBI:30616"/>
    </ligand>
</feature>
<accession>A0A117KVA1</accession>
<dbReference type="NCBIfam" id="TIGR00694">
    <property type="entry name" value="thiM"/>
    <property type="match status" value="1"/>
</dbReference>
<dbReference type="Gene3D" id="3.40.1190.20">
    <property type="match status" value="1"/>
</dbReference>
<dbReference type="GO" id="GO:0004417">
    <property type="term" value="F:hydroxyethylthiazole kinase activity"/>
    <property type="evidence" value="ECO:0007669"/>
    <property type="project" value="UniProtKB-UniRule"/>
</dbReference>
<dbReference type="AlphaFoldDB" id="A0A117KVA1"/>
<evidence type="ECO:0000256" key="10">
    <source>
        <dbReference type="ARBA" id="ARBA00022977"/>
    </source>
</evidence>
<evidence type="ECO:0000256" key="3">
    <source>
        <dbReference type="ARBA" id="ARBA00004868"/>
    </source>
</evidence>
<comment type="caution">
    <text evidence="12">The sequence shown here is derived from an EMBL/GenBank/DDBJ whole genome shotgun (WGS) entry which is preliminary data.</text>
</comment>
<dbReference type="PIRSF" id="PIRSF000513">
    <property type="entry name" value="Thz_kinase"/>
    <property type="match status" value="1"/>
</dbReference>
<dbReference type="GO" id="GO:0009228">
    <property type="term" value="P:thiamine biosynthetic process"/>
    <property type="evidence" value="ECO:0007669"/>
    <property type="project" value="UniProtKB-KW"/>
</dbReference>